<comment type="caution">
    <text evidence="11">The sequence shown here is derived from an EMBL/GenBank/DDBJ whole genome shotgun (WGS) entry which is preliminary data.</text>
</comment>
<dbReference type="AlphaFoldDB" id="A0A124G1B8"/>
<dbReference type="Pfam" id="PF00472">
    <property type="entry name" value="RF-1"/>
    <property type="match status" value="1"/>
</dbReference>
<dbReference type="Proteomes" id="UP000264215">
    <property type="component" value="Unassembled WGS sequence"/>
</dbReference>
<name>A0A124G1B8_9BACT</name>
<evidence type="ECO:0000313" key="14">
    <source>
        <dbReference type="Proteomes" id="UP000264215"/>
    </source>
</evidence>
<dbReference type="PATRIC" id="fig|1236046.5.peg.213"/>
<evidence type="ECO:0000256" key="7">
    <source>
        <dbReference type="SAM" id="Coils"/>
    </source>
</evidence>
<accession>A0A124G1B8</accession>
<dbReference type="EMBL" id="DQBS01000110">
    <property type="protein sequence ID" value="HCO69846.1"/>
    <property type="molecule type" value="Genomic_DNA"/>
</dbReference>
<dbReference type="PANTHER" id="PTHR43804:SF7">
    <property type="entry name" value="LD18447P"/>
    <property type="match status" value="1"/>
</dbReference>
<gene>
    <name evidence="5" type="primary">prfA</name>
    <name evidence="9" type="ORF">DIT26_04560</name>
    <name evidence="10" type="ORF">XD86_0421</name>
    <name evidence="11" type="ORF">XE02_0653</name>
</gene>
<feature type="coiled-coil region" evidence="7">
    <location>
        <begin position="68"/>
        <end position="95"/>
    </location>
</feature>
<evidence type="ECO:0000256" key="3">
    <source>
        <dbReference type="ARBA" id="ARBA00022481"/>
    </source>
</evidence>
<dbReference type="Pfam" id="PF03462">
    <property type="entry name" value="PCRF"/>
    <property type="match status" value="1"/>
</dbReference>
<dbReference type="SMART" id="SM00937">
    <property type="entry name" value="PCRF"/>
    <property type="match status" value="1"/>
</dbReference>
<dbReference type="Gene3D" id="3.30.70.1660">
    <property type="match status" value="1"/>
</dbReference>
<dbReference type="InterPro" id="IPR045853">
    <property type="entry name" value="Pep_chain_release_fac_I_sf"/>
</dbReference>
<evidence type="ECO:0000313" key="13">
    <source>
        <dbReference type="Proteomes" id="UP000055014"/>
    </source>
</evidence>
<sequence>MDLGKIMEVFKERFKEVEKELSKPEVASDPEKLMEYGKKHSELSEIIDLYGEISSMKSELEEWHEMKASADESELEEIDKAISDLESNISRQELNLKGLLVPDLSDERNIIIEIRAGTGGEEAALFAADLFRMYNRYAERNNWKSEIIDSNETDIGGLKEMIFQIRGRSVFSKLKYESGVHRVQRVPSTESGGRIHTSTATVAVLPEASETEVKIDPADLRIDTYRASGAGGQHVNKTDSAVRIVHEPTGIVVAVQKGRSQHQNKARALEILRARLYEMYSSKAENEITETRRTQIGTGERSEKIRTYNYPQNRVTDHRINFTSYRLLYIMDGDLDELVTELSAADINKRLELLHKKLIG</sequence>
<dbReference type="FunFam" id="3.30.70.1660:FF:000002">
    <property type="entry name" value="Peptide chain release factor 1"/>
    <property type="match status" value="1"/>
</dbReference>
<comment type="function">
    <text evidence="1 5">Peptide chain release factor 1 directs the termination of translation in response to the peptide chain termination codons UAG and UAA.</text>
</comment>
<dbReference type="FunFam" id="3.30.160.20:FF:000004">
    <property type="entry name" value="Peptide chain release factor 1"/>
    <property type="match status" value="1"/>
</dbReference>
<comment type="PTM">
    <text evidence="5">Methylated by PrmC. Methylation increases the termination efficiency of RF1.</text>
</comment>
<dbReference type="Gene3D" id="6.10.140.1950">
    <property type="match status" value="1"/>
</dbReference>
<dbReference type="InterPro" id="IPR050057">
    <property type="entry name" value="Prokaryotic/Mito_RF"/>
</dbReference>
<evidence type="ECO:0000313" key="12">
    <source>
        <dbReference type="Proteomes" id="UP000054260"/>
    </source>
</evidence>
<evidence type="ECO:0000259" key="8">
    <source>
        <dbReference type="PROSITE" id="PS00745"/>
    </source>
</evidence>
<reference evidence="9 14" key="3">
    <citation type="journal article" date="2018" name="Nat. Biotechnol.">
        <title>A standardized bacterial taxonomy based on genome phylogeny substantially revises the tree of life.</title>
        <authorList>
            <person name="Parks D.H."/>
            <person name="Chuvochina M."/>
            <person name="Waite D.W."/>
            <person name="Rinke C."/>
            <person name="Skarshewski A."/>
            <person name="Chaumeil P.A."/>
            <person name="Hugenholtz P."/>
        </authorList>
    </citation>
    <scope>NUCLEOTIDE SEQUENCE [LARGE SCALE GENOMIC DNA]</scope>
    <source>
        <strain evidence="9">UBA9905</strain>
    </source>
</reference>
<dbReference type="EMBL" id="LGGW01000047">
    <property type="protein sequence ID" value="KUK90190.1"/>
    <property type="molecule type" value="Genomic_DNA"/>
</dbReference>
<dbReference type="InterPro" id="IPR005139">
    <property type="entry name" value="PCRF"/>
</dbReference>
<dbReference type="Gene3D" id="3.30.160.20">
    <property type="match status" value="1"/>
</dbReference>
<feature type="domain" description="Prokaryotic-type class I peptide chain release factors" evidence="8">
    <location>
        <begin position="226"/>
        <end position="242"/>
    </location>
</feature>
<evidence type="ECO:0000256" key="6">
    <source>
        <dbReference type="NCBIfam" id="TIGR00019"/>
    </source>
</evidence>
<feature type="modified residue" description="N5-methylglutamine" evidence="5">
    <location>
        <position position="233"/>
    </location>
</feature>
<dbReference type="SUPFAM" id="SSF75620">
    <property type="entry name" value="Release factor"/>
    <property type="match status" value="1"/>
</dbReference>
<protein>
    <recommendedName>
        <fullName evidence="5 6">Peptide chain release factor 1</fullName>
        <shortName evidence="5">RF-1</shortName>
    </recommendedName>
</protein>
<keyword evidence="4 5" id="KW-0648">Protein biosynthesis</keyword>
<dbReference type="InterPro" id="IPR000352">
    <property type="entry name" value="Pep_chain_release_fac_I"/>
</dbReference>
<reference evidence="12 13" key="2">
    <citation type="journal article" date="2015" name="MBio">
        <title>Genome-Resolved Metagenomic Analysis Reveals Roles for Candidate Phyla and Other Microbial Community Members in Biogeochemical Transformations in Oil Reservoirs.</title>
        <authorList>
            <person name="Hu P."/>
            <person name="Tom L."/>
            <person name="Singh A."/>
            <person name="Thomas B.C."/>
            <person name="Baker B.J."/>
            <person name="Piceno Y.M."/>
            <person name="Andersen G.L."/>
            <person name="Banfield J.F."/>
        </authorList>
    </citation>
    <scope>NUCLEOTIDE SEQUENCE [LARGE SCALE GENOMIC DNA]</scope>
</reference>
<evidence type="ECO:0000313" key="11">
    <source>
        <dbReference type="EMBL" id="KUK90190.1"/>
    </source>
</evidence>
<evidence type="ECO:0000256" key="5">
    <source>
        <dbReference type="HAMAP-Rule" id="MF_00093"/>
    </source>
</evidence>
<dbReference type="PROSITE" id="PS00745">
    <property type="entry name" value="RF_PROK_I"/>
    <property type="match status" value="1"/>
</dbReference>
<comment type="similarity">
    <text evidence="2 5">Belongs to the prokaryotic/mitochondrial release factor family.</text>
</comment>
<comment type="subcellular location">
    <subcellularLocation>
        <location evidence="5">Cytoplasm</location>
    </subcellularLocation>
</comment>
<dbReference type="NCBIfam" id="TIGR00019">
    <property type="entry name" value="prfA"/>
    <property type="match status" value="1"/>
</dbReference>
<dbReference type="EMBL" id="LGGH01000041">
    <property type="protein sequence ID" value="KUK68059.1"/>
    <property type="molecule type" value="Genomic_DNA"/>
</dbReference>
<evidence type="ECO:0000313" key="10">
    <source>
        <dbReference type="EMBL" id="KUK68059.1"/>
    </source>
</evidence>
<evidence type="ECO:0000256" key="1">
    <source>
        <dbReference type="ARBA" id="ARBA00002986"/>
    </source>
</evidence>
<dbReference type="GO" id="GO:0005737">
    <property type="term" value="C:cytoplasm"/>
    <property type="evidence" value="ECO:0007669"/>
    <property type="project" value="UniProtKB-SubCell"/>
</dbReference>
<dbReference type="PANTHER" id="PTHR43804">
    <property type="entry name" value="LD18447P"/>
    <property type="match status" value="1"/>
</dbReference>
<evidence type="ECO:0000256" key="2">
    <source>
        <dbReference type="ARBA" id="ARBA00010835"/>
    </source>
</evidence>
<reference evidence="11" key="1">
    <citation type="journal article" date="2015" name="MBio">
        <title>Genome-resolved metagenomic analysis reveals roles for candidate phyla and other microbial community members in biogeochemical transformations in oil reservoirs.</title>
        <authorList>
            <person name="Hu P."/>
            <person name="Tom L."/>
            <person name="Singh A."/>
            <person name="Thomas B.C."/>
            <person name="Baker B.J."/>
            <person name="Piceno Y.M."/>
            <person name="Andersen G.L."/>
            <person name="Banfield J.F."/>
        </authorList>
    </citation>
    <scope>NUCLEOTIDE SEQUENCE [LARGE SCALE GENOMIC DNA]</scope>
    <source>
        <strain evidence="10">46_47</strain>
        <strain evidence="11">46_70</strain>
    </source>
</reference>
<evidence type="ECO:0000313" key="9">
    <source>
        <dbReference type="EMBL" id="HCO69846.1"/>
    </source>
</evidence>
<dbReference type="GO" id="GO:0016149">
    <property type="term" value="F:translation release factor activity, codon specific"/>
    <property type="evidence" value="ECO:0007669"/>
    <property type="project" value="UniProtKB-UniRule"/>
</dbReference>
<proteinExistence type="inferred from homology"/>
<dbReference type="NCBIfam" id="NF001859">
    <property type="entry name" value="PRK00591.1"/>
    <property type="match status" value="1"/>
</dbReference>
<dbReference type="InterPro" id="IPR004373">
    <property type="entry name" value="RF-1"/>
</dbReference>
<dbReference type="Proteomes" id="UP000054260">
    <property type="component" value="Unassembled WGS sequence"/>
</dbReference>
<dbReference type="HAMAP" id="MF_00093">
    <property type="entry name" value="Rel_fac_1"/>
    <property type="match status" value="1"/>
</dbReference>
<evidence type="ECO:0000256" key="4">
    <source>
        <dbReference type="ARBA" id="ARBA00022917"/>
    </source>
</evidence>
<organism evidence="11 13">
    <name type="scientific">Mesotoga infera</name>
    <dbReference type="NCBI Taxonomy" id="1236046"/>
    <lineage>
        <taxon>Bacteria</taxon>
        <taxon>Thermotogati</taxon>
        <taxon>Thermotogota</taxon>
        <taxon>Thermotogae</taxon>
        <taxon>Kosmotogales</taxon>
        <taxon>Kosmotogaceae</taxon>
        <taxon>Mesotoga</taxon>
    </lineage>
</organism>
<keyword evidence="7" id="KW-0175">Coiled coil</keyword>
<keyword evidence="3 5" id="KW-0488">Methylation</keyword>
<keyword evidence="5" id="KW-0963">Cytoplasm</keyword>
<dbReference type="Proteomes" id="UP000055014">
    <property type="component" value="Unassembled WGS sequence"/>
</dbReference>